<dbReference type="EMBL" id="JAGEVF010000001">
    <property type="protein sequence ID" value="MBO3115136.1"/>
    <property type="molecule type" value="Genomic_DNA"/>
</dbReference>
<dbReference type="InterPro" id="IPR036249">
    <property type="entry name" value="Thioredoxin-like_sf"/>
</dbReference>
<keyword evidence="1" id="KW-0676">Redox-active center</keyword>
<dbReference type="SUPFAM" id="SSF52833">
    <property type="entry name" value="Thioredoxin-like"/>
    <property type="match status" value="1"/>
</dbReference>
<dbReference type="Gene3D" id="3.40.30.10">
    <property type="entry name" value="Glutaredoxin"/>
    <property type="match status" value="1"/>
</dbReference>
<dbReference type="RefSeq" id="WP_208151918.1">
    <property type="nucleotide sequence ID" value="NZ_JAGEVF010000001.1"/>
</dbReference>
<reference evidence="2 3" key="1">
    <citation type="submission" date="2021-03" db="EMBL/GenBank/DDBJ databases">
        <title>Winogradskyella sp. nov., isolated from costal sediment.</title>
        <authorList>
            <person name="Gao C."/>
        </authorList>
    </citation>
    <scope>NUCLEOTIDE SEQUENCE [LARGE SCALE GENOMIC DNA]</scope>
    <source>
        <strain evidence="2 3">DF17</strain>
    </source>
</reference>
<gene>
    <name evidence="2" type="ORF">J4050_00160</name>
</gene>
<evidence type="ECO:0000256" key="1">
    <source>
        <dbReference type="ARBA" id="ARBA00023284"/>
    </source>
</evidence>
<accession>A0ABS3SZP1</accession>
<dbReference type="PROSITE" id="PS00194">
    <property type="entry name" value="THIOREDOXIN_1"/>
    <property type="match status" value="1"/>
</dbReference>
<evidence type="ECO:0000313" key="3">
    <source>
        <dbReference type="Proteomes" id="UP000676776"/>
    </source>
</evidence>
<dbReference type="InterPro" id="IPR017937">
    <property type="entry name" value="Thioredoxin_CS"/>
</dbReference>
<proteinExistence type="predicted"/>
<dbReference type="Proteomes" id="UP000676776">
    <property type="component" value="Unassembled WGS sequence"/>
</dbReference>
<sequence length="155" mass="18193">MLRVFFLIATCFTVLGSAQEEKINWLTFEQLEIKLSKKPKKVMVYFYADWCVYCKKMDQSVFNKAEVKAILKMDYYAVKFNAEYKDTIYFGGKSFVNKQIGKKRNPFHDIPKLLAGRPNTPLELPATVILDEKFIIKGRYNRYISPKEMVSILKH</sequence>
<dbReference type="Pfam" id="PF13899">
    <property type="entry name" value="Thioredoxin_7"/>
    <property type="match status" value="1"/>
</dbReference>
<organism evidence="2 3">
    <name type="scientific">Winogradskyella pelagia</name>
    <dbReference type="NCBI Taxonomy" id="2819984"/>
    <lineage>
        <taxon>Bacteria</taxon>
        <taxon>Pseudomonadati</taxon>
        <taxon>Bacteroidota</taxon>
        <taxon>Flavobacteriia</taxon>
        <taxon>Flavobacteriales</taxon>
        <taxon>Flavobacteriaceae</taxon>
        <taxon>Winogradskyella</taxon>
    </lineage>
</organism>
<keyword evidence="3" id="KW-1185">Reference proteome</keyword>
<name>A0ABS3SZP1_9FLAO</name>
<evidence type="ECO:0000313" key="2">
    <source>
        <dbReference type="EMBL" id="MBO3115136.1"/>
    </source>
</evidence>
<comment type="caution">
    <text evidence="2">The sequence shown here is derived from an EMBL/GenBank/DDBJ whole genome shotgun (WGS) entry which is preliminary data.</text>
</comment>
<protein>
    <submittedName>
        <fullName evidence="2">Thioredoxin family protein</fullName>
    </submittedName>
</protein>